<dbReference type="InterPro" id="IPR036894">
    <property type="entry name" value="YbaB-like_sf"/>
</dbReference>
<keyword evidence="1" id="KW-0238">DNA-binding</keyword>
<comment type="caution">
    <text evidence="1">The sequence shown here is derived from an EMBL/GenBank/DDBJ whole genome shotgun (WGS) entry which is preliminary data.</text>
</comment>
<keyword evidence="2" id="KW-1185">Reference proteome</keyword>
<organism evidence="1 2">
    <name type="scientific">Labedaea rhizosphaerae</name>
    <dbReference type="NCBI Taxonomy" id="598644"/>
    <lineage>
        <taxon>Bacteria</taxon>
        <taxon>Bacillati</taxon>
        <taxon>Actinomycetota</taxon>
        <taxon>Actinomycetes</taxon>
        <taxon>Pseudonocardiales</taxon>
        <taxon>Pseudonocardiaceae</taxon>
        <taxon>Labedaea</taxon>
    </lineage>
</organism>
<dbReference type="EMBL" id="SNXZ01000002">
    <property type="protein sequence ID" value="TDQ01018.1"/>
    <property type="molecule type" value="Genomic_DNA"/>
</dbReference>
<dbReference type="Proteomes" id="UP000295444">
    <property type="component" value="Unassembled WGS sequence"/>
</dbReference>
<dbReference type="Pfam" id="PF02575">
    <property type="entry name" value="YbaB_DNA_bd"/>
    <property type="match status" value="1"/>
</dbReference>
<dbReference type="GO" id="GO:0003677">
    <property type="term" value="F:DNA binding"/>
    <property type="evidence" value="ECO:0007669"/>
    <property type="project" value="UniProtKB-KW"/>
</dbReference>
<evidence type="ECO:0000313" key="2">
    <source>
        <dbReference type="Proteomes" id="UP000295444"/>
    </source>
</evidence>
<sequence>MSFYDRMYALVSEIESNVAAMDQANAEALARPLTHEIEGGYGTVTVTGGGKLLAVDLDPRAIVGVRGAAVGAAVTRAVRAAEVLAATRYQQQMAAATQQISET</sequence>
<dbReference type="Gene3D" id="3.30.1310.10">
    <property type="entry name" value="Nucleoid-associated protein YbaB-like domain"/>
    <property type="match status" value="1"/>
</dbReference>
<dbReference type="InterPro" id="IPR004401">
    <property type="entry name" value="YbaB/EbfC"/>
</dbReference>
<name>A0A4R6SJ36_LABRH</name>
<protein>
    <submittedName>
        <fullName evidence="1">YbaB/EbfC DNA-binding family protein</fullName>
    </submittedName>
</protein>
<accession>A0A4R6SJ36</accession>
<proteinExistence type="predicted"/>
<evidence type="ECO:0000313" key="1">
    <source>
        <dbReference type="EMBL" id="TDQ01018.1"/>
    </source>
</evidence>
<gene>
    <name evidence="1" type="ORF">EV186_102885</name>
</gene>
<dbReference type="AlphaFoldDB" id="A0A4R6SJ36"/>
<dbReference type="SUPFAM" id="SSF82607">
    <property type="entry name" value="YbaB-like"/>
    <property type="match status" value="1"/>
</dbReference>
<dbReference type="RefSeq" id="WP_133849653.1">
    <property type="nucleotide sequence ID" value="NZ_SNXZ01000002.1"/>
</dbReference>
<reference evidence="1 2" key="1">
    <citation type="submission" date="2019-03" db="EMBL/GenBank/DDBJ databases">
        <title>Genomic Encyclopedia of Type Strains, Phase IV (KMG-IV): sequencing the most valuable type-strain genomes for metagenomic binning, comparative biology and taxonomic classification.</title>
        <authorList>
            <person name="Goeker M."/>
        </authorList>
    </citation>
    <scope>NUCLEOTIDE SEQUENCE [LARGE SCALE GENOMIC DNA]</scope>
    <source>
        <strain evidence="1 2">DSM 45361</strain>
    </source>
</reference>